<gene>
    <name evidence="2" type="ORF">C8D97_104169</name>
</gene>
<name>A0A316FW73_9GAMM</name>
<proteinExistence type="predicted"/>
<dbReference type="GO" id="GO:0003677">
    <property type="term" value="F:DNA binding"/>
    <property type="evidence" value="ECO:0007669"/>
    <property type="project" value="InterPro"/>
</dbReference>
<dbReference type="InterPro" id="IPR002686">
    <property type="entry name" value="Transposase_17"/>
</dbReference>
<dbReference type="SUPFAM" id="SSF143422">
    <property type="entry name" value="Transposase IS200-like"/>
    <property type="match status" value="1"/>
</dbReference>
<accession>A0A316FW73</accession>
<sequence>MARPIRIEYPGAIYHITSRGNAQESIYHSDDDRHQFLSILEKACERYQWQVYAYCLMDNHYHLMVETLDSTLSKGMRHLNGVYTQWFNQTRPKKRVGHVFQGRFKAILVDKDSYLLELCRYVVLNPIRANMVEHASEYRWSSYRDTTGQRSAQEWLNTDWVLSQFGKQRKRAKEKYKQFVSDGIGNDSPLENLQGQLVLGSDKFVTKALSHLPKEQQASLSEIPKKQRKKVFALSTYFKQYERDIAVAEAYYSGGYSQREIGEFLGCHYSTVSRLLKKVEWQRKT</sequence>
<organism evidence="2 3">
    <name type="scientific">Pleionea mediterranea</name>
    <dbReference type="NCBI Taxonomy" id="523701"/>
    <lineage>
        <taxon>Bacteria</taxon>
        <taxon>Pseudomonadati</taxon>
        <taxon>Pseudomonadota</taxon>
        <taxon>Gammaproteobacteria</taxon>
        <taxon>Oceanospirillales</taxon>
        <taxon>Pleioneaceae</taxon>
        <taxon>Pleionea</taxon>
    </lineage>
</organism>
<dbReference type="GO" id="GO:0004803">
    <property type="term" value="F:transposase activity"/>
    <property type="evidence" value="ECO:0007669"/>
    <property type="project" value="InterPro"/>
</dbReference>
<evidence type="ECO:0000313" key="2">
    <source>
        <dbReference type="EMBL" id="PWK52951.1"/>
    </source>
</evidence>
<dbReference type="Gene3D" id="1.10.10.60">
    <property type="entry name" value="Homeodomain-like"/>
    <property type="match status" value="1"/>
</dbReference>
<dbReference type="Pfam" id="PF01797">
    <property type="entry name" value="Y1_Tnp"/>
    <property type="match status" value="1"/>
</dbReference>
<evidence type="ECO:0000259" key="1">
    <source>
        <dbReference type="SMART" id="SM01321"/>
    </source>
</evidence>
<dbReference type="Proteomes" id="UP000245790">
    <property type="component" value="Unassembled WGS sequence"/>
</dbReference>
<dbReference type="OrthoDB" id="9814067at2"/>
<comment type="caution">
    <text evidence="2">The sequence shown here is derived from an EMBL/GenBank/DDBJ whole genome shotgun (WGS) entry which is preliminary data.</text>
</comment>
<dbReference type="InterPro" id="IPR036515">
    <property type="entry name" value="Transposase_17_sf"/>
</dbReference>
<dbReference type="SMART" id="SM01321">
    <property type="entry name" value="Y1_Tnp"/>
    <property type="match status" value="1"/>
</dbReference>
<dbReference type="PANTHER" id="PTHR34322:SF2">
    <property type="entry name" value="TRANSPOSASE IS200-LIKE DOMAIN-CONTAINING PROTEIN"/>
    <property type="match status" value="1"/>
</dbReference>
<feature type="domain" description="Transposase IS200-like" evidence="1">
    <location>
        <begin position="9"/>
        <end position="125"/>
    </location>
</feature>
<dbReference type="AlphaFoldDB" id="A0A316FW73"/>
<dbReference type="PANTHER" id="PTHR34322">
    <property type="entry name" value="TRANSPOSASE, Y1_TNP DOMAIN-CONTAINING"/>
    <property type="match status" value="1"/>
</dbReference>
<keyword evidence="3" id="KW-1185">Reference proteome</keyword>
<reference evidence="2 3" key="1">
    <citation type="submission" date="2018-05" db="EMBL/GenBank/DDBJ databases">
        <title>Genomic Encyclopedia of Type Strains, Phase IV (KMG-IV): sequencing the most valuable type-strain genomes for metagenomic binning, comparative biology and taxonomic classification.</title>
        <authorList>
            <person name="Goeker M."/>
        </authorList>
    </citation>
    <scope>NUCLEOTIDE SEQUENCE [LARGE SCALE GENOMIC DNA]</scope>
    <source>
        <strain evidence="2 3">DSM 25350</strain>
    </source>
</reference>
<dbReference type="EMBL" id="QGGU01000004">
    <property type="protein sequence ID" value="PWK52951.1"/>
    <property type="molecule type" value="Genomic_DNA"/>
</dbReference>
<dbReference type="RefSeq" id="WP_109762926.1">
    <property type="nucleotide sequence ID" value="NZ_QGGU01000004.1"/>
</dbReference>
<dbReference type="GO" id="GO:0006313">
    <property type="term" value="P:DNA transposition"/>
    <property type="evidence" value="ECO:0007669"/>
    <property type="project" value="InterPro"/>
</dbReference>
<dbReference type="Gene3D" id="3.30.70.1290">
    <property type="entry name" value="Transposase IS200-like"/>
    <property type="match status" value="1"/>
</dbReference>
<evidence type="ECO:0000313" key="3">
    <source>
        <dbReference type="Proteomes" id="UP000245790"/>
    </source>
</evidence>
<protein>
    <submittedName>
        <fullName evidence="2">REP element-mobilizing transposase RayT</fullName>
    </submittedName>
</protein>